<keyword evidence="3" id="KW-0863">Zinc-finger</keyword>
<keyword evidence="3" id="KW-0862">Zinc</keyword>
<accession>A0A239K729</accession>
<evidence type="ECO:0000259" key="2">
    <source>
        <dbReference type="Pfam" id="PF13490"/>
    </source>
</evidence>
<keyword evidence="4" id="KW-1185">Reference proteome</keyword>
<reference evidence="3 4" key="1">
    <citation type="submission" date="2017-06" db="EMBL/GenBank/DDBJ databases">
        <authorList>
            <person name="Kim H.J."/>
            <person name="Triplett B.A."/>
        </authorList>
    </citation>
    <scope>NUCLEOTIDE SEQUENCE [LARGE SCALE GENOMIC DNA]</scope>
    <source>
        <strain evidence="3 4">DSM 18704</strain>
    </source>
</reference>
<dbReference type="EMBL" id="FZOU01000004">
    <property type="protein sequence ID" value="SNT14266.1"/>
    <property type="molecule type" value="Genomic_DNA"/>
</dbReference>
<dbReference type="AlphaFoldDB" id="A0A239K729"/>
<dbReference type="Pfam" id="PF13490">
    <property type="entry name" value="zf-HC2"/>
    <property type="match status" value="1"/>
</dbReference>
<dbReference type="InterPro" id="IPR041916">
    <property type="entry name" value="Anti_sigma_zinc_sf"/>
</dbReference>
<feature type="transmembrane region" description="Helical" evidence="1">
    <location>
        <begin position="106"/>
        <end position="126"/>
    </location>
</feature>
<evidence type="ECO:0000313" key="3">
    <source>
        <dbReference type="EMBL" id="SNT14266.1"/>
    </source>
</evidence>
<protein>
    <submittedName>
        <fullName evidence="3">Putative zinc-finger</fullName>
    </submittedName>
</protein>
<keyword evidence="3" id="KW-0479">Metal-binding</keyword>
<gene>
    <name evidence="3" type="ORF">SAMN05421770_104362</name>
</gene>
<keyword evidence="1" id="KW-0812">Transmembrane</keyword>
<feature type="domain" description="Putative zinc-finger" evidence="2">
    <location>
        <begin position="7"/>
        <end position="40"/>
    </location>
</feature>
<evidence type="ECO:0000256" key="1">
    <source>
        <dbReference type="SAM" id="Phobius"/>
    </source>
</evidence>
<name>A0A239K729_9BACT</name>
<organism evidence="3 4">
    <name type="scientific">Granulicella rosea</name>
    <dbReference type="NCBI Taxonomy" id="474952"/>
    <lineage>
        <taxon>Bacteria</taxon>
        <taxon>Pseudomonadati</taxon>
        <taxon>Acidobacteriota</taxon>
        <taxon>Terriglobia</taxon>
        <taxon>Terriglobales</taxon>
        <taxon>Acidobacteriaceae</taxon>
        <taxon>Granulicella</taxon>
    </lineage>
</organism>
<keyword evidence="1" id="KW-0472">Membrane</keyword>
<proteinExistence type="predicted"/>
<keyword evidence="1" id="KW-1133">Transmembrane helix</keyword>
<dbReference type="OrthoDB" id="116459at2"/>
<dbReference type="Gene3D" id="1.10.10.1320">
    <property type="entry name" value="Anti-sigma factor, zinc-finger domain"/>
    <property type="match status" value="1"/>
</dbReference>
<evidence type="ECO:0000313" key="4">
    <source>
        <dbReference type="Proteomes" id="UP000198356"/>
    </source>
</evidence>
<dbReference type="InterPro" id="IPR027383">
    <property type="entry name" value="Znf_put"/>
</dbReference>
<sequence length="228" mass="24300">MNEINACTTTRALFSSYLDGAVSGIEMQSVSGHLDKCADCSREFTEMRGMQSTLSGLGSAKMPADLALKLRVAISHESARSQAHWYDAIGVRWDNMLRPLLMQASAGFAGAVLLIGTLAMLLGVVATPTAVQANDEPLGALTSPHYRYSASAPRAIKTSEDTTIVVEAKVNSRGQVYDYNILSGPSDAATRAQVMDQLMLEVFEPAKVFGTPVKGHVIVTFEGISVSA</sequence>
<dbReference type="RefSeq" id="WP_089408997.1">
    <property type="nucleotide sequence ID" value="NZ_FZOU01000004.1"/>
</dbReference>
<dbReference type="Proteomes" id="UP000198356">
    <property type="component" value="Unassembled WGS sequence"/>
</dbReference>
<dbReference type="GO" id="GO:0008270">
    <property type="term" value="F:zinc ion binding"/>
    <property type="evidence" value="ECO:0007669"/>
    <property type="project" value="UniProtKB-KW"/>
</dbReference>